<dbReference type="EMBL" id="CP039964">
    <property type="protein sequence ID" value="QCO55229.1"/>
    <property type="molecule type" value="Genomic_DNA"/>
</dbReference>
<keyword evidence="11" id="KW-0732">Signal</keyword>
<dbReference type="Pfam" id="PF02424">
    <property type="entry name" value="ApbE"/>
    <property type="match status" value="1"/>
</dbReference>
<evidence type="ECO:0000256" key="8">
    <source>
        <dbReference type="ARBA" id="ARBA00022842"/>
    </source>
</evidence>
<comment type="catalytic activity">
    <reaction evidence="10">
        <text>L-threonyl-[protein] + FAD = FMN-L-threonyl-[protein] + AMP + H(+)</text>
        <dbReference type="Rhea" id="RHEA:36847"/>
        <dbReference type="Rhea" id="RHEA-COMP:11060"/>
        <dbReference type="Rhea" id="RHEA-COMP:11061"/>
        <dbReference type="ChEBI" id="CHEBI:15378"/>
        <dbReference type="ChEBI" id="CHEBI:30013"/>
        <dbReference type="ChEBI" id="CHEBI:57692"/>
        <dbReference type="ChEBI" id="CHEBI:74257"/>
        <dbReference type="ChEBI" id="CHEBI:456215"/>
        <dbReference type="EC" id="2.7.1.180"/>
    </reaction>
</comment>
<dbReference type="GO" id="GO:0046872">
    <property type="term" value="F:metal ion binding"/>
    <property type="evidence" value="ECO:0007669"/>
    <property type="project" value="UniProtKB-KW"/>
</dbReference>
<dbReference type="SUPFAM" id="SSF143631">
    <property type="entry name" value="ApbE-like"/>
    <property type="match status" value="1"/>
</dbReference>
<dbReference type="InterPro" id="IPR024932">
    <property type="entry name" value="ApbE"/>
</dbReference>
<evidence type="ECO:0000256" key="1">
    <source>
        <dbReference type="ARBA" id="ARBA00001946"/>
    </source>
</evidence>
<evidence type="ECO:0000256" key="5">
    <source>
        <dbReference type="ARBA" id="ARBA00022679"/>
    </source>
</evidence>
<keyword evidence="4" id="KW-0285">Flavoprotein</keyword>
<name>A0A4P8EER7_9RHOB</name>
<organism evidence="12 13">
    <name type="scientific">Pseudorhodobacter turbinis</name>
    <dbReference type="NCBI Taxonomy" id="2500533"/>
    <lineage>
        <taxon>Bacteria</taxon>
        <taxon>Pseudomonadati</taxon>
        <taxon>Pseudomonadota</taxon>
        <taxon>Alphaproteobacteria</taxon>
        <taxon>Rhodobacterales</taxon>
        <taxon>Paracoccaceae</taxon>
        <taxon>Pseudorhodobacter</taxon>
    </lineage>
</organism>
<dbReference type="Proteomes" id="UP000298631">
    <property type="component" value="Chromosome"/>
</dbReference>
<feature type="signal peptide" evidence="11">
    <location>
        <begin position="1"/>
        <end position="24"/>
    </location>
</feature>
<evidence type="ECO:0000256" key="4">
    <source>
        <dbReference type="ARBA" id="ARBA00022630"/>
    </source>
</evidence>
<dbReference type="KEGG" id="pseb:EOK75_05225"/>
<evidence type="ECO:0000313" key="13">
    <source>
        <dbReference type="Proteomes" id="UP000298631"/>
    </source>
</evidence>
<dbReference type="PANTHER" id="PTHR30040:SF2">
    <property type="entry name" value="FAD:PROTEIN FMN TRANSFERASE"/>
    <property type="match status" value="1"/>
</dbReference>
<proteinExistence type="predicted"/>
<comment type="cofactor">
    <cofactor evidence="1">
        <name>Mg(2+)</name>
        <dbReference type="ChEBI" id="CHEBI:18420"/>
    </cofactor>
</comment>
<dbReference type="GO" id="GO:0016740">
    <property type="term" value="F:transferase activity"/>
    <property type="evidence" value="ECO:0007669"/>
    <property type="project" value="UniProtKB-KW"/>
</dbReference>
<accession>A0A4P8EER7</accession>
<evidence type="ECO:0000256" key="11">
    <source>
        <dbReference type="SAM" id="SignalP"/>
    </source>
</evidence>
<dbReference type="Gene3D" id="3.10.520.10">
    <property type="entry name" value="ApbE-like domains"/>
    <property type="match status" value="1"/>
</dbReference>
<evidence type="ECO:0000256" key="9">
    <source>
        <dbReference type="ARBA" id="ARBA00031306"/>
    </source>
</evidence>
<dbReference type="PANTHER" id="PTHR30040">
    <property type="entry name" value="THIAMINE BIOSYNTHESIS LIPOPROTEIN APBE"/>
    <property type="match status" value="1"/>
</dbReference>
<feature type="chain" id="PRO_5039954666" description="FAD:protein FMN transferase" evidence="11">
    <location>
        <begin position="25"/>
        <end position="260"/>
    </location>
</feature>
<reference evidence="12 13" key="1">
    <citation type="submission" date="2019-05" db="EMBL/GenBank/DDBJ databases">
        <title>Pseudorhodobacter turbinis sp. nov., isolated from the gut of the Korean turban shell.</title>
        <authorList>
            <person name="Jeong Y.-S."/>
            <person name="Kang W.-R."/>
            <person name="Bae J.-W."/>
        </authorList>
    </citation>
    <scope>NUCLEOTIDE SEQUENCE [LARGE SCALE GENOMIC DNA]</scope>
    <source>
        <strain evidence="12 13">S12M18</strain>
    </source>
</reference>
<evidence type="ECO:0000256" key="10">
    <source>
        <dbReference type="ARBA" id="ARBA00048540"/>
    </source>
</evidence>
<sequence length="260" mass="27356">MSHLARRGMIALTGAALWAGRAHAAPTHTIEGRAFASHWRVTVPDGTDLEKHRVAIDALLAQVDRQMSPWRDDIEITRFNTSVTETAISPETATVARAALALAGDSGGWFDPTVGPLVAQWGFGRISGADVGHWQGLDVTGDSLRKDVPELTLDLCGIAKGYALDRMAAMLLERGVEDFLIDLGGELKAAGLHPSGRDWQVAVDDPRQAHDGAAVAVGPLGRDFGVAGAKLCLGRYGIWPYHRPASGPPCCGGGGLGTPG</sequence>
<evidence type="ECO:0000256" key="3">
    <source>
        <dbReference type="ARBA" id="ARBA00016337"/>
    </source>
</evidence>
<protein>
    <recommendedName>
        <fullName evidence="3">FAD:protein FMN transferase</fullName>
        <ecNumber evidence="2">2.7.1.180</ecNumber>
    </recommendedName>
    <alternativeName>
        <fullName evidence="9">Flavin transferase</fullName>
    </alternativeName>
</protein>
<evidence type="ECO:0000256" key="7">
    <source>
        <dbReference type="ARBA" id="ARBA00022827"/>
    </source>
</evidence>
<dbReference type="OrthoDB" id="9778595at2"/>
<gene>
    <name evidence="12" type="ORF">EOK75_05225</name>
</gene>
<keyword evidence="5 12" id="KW-0808">Transferase</keyword>
<keyword evidence="7" id="KW-0274">FAD</keyword>
<evidence type="ECO:0000256" key="6">
    <source>
        <dbReference type="ARBA" id="ARBA00022723"/>
    </source>
</evidence>
<dbReference type="AlphaFoldDB" id="A0A4P8EER7"/>
<evidence type="ECO:0000313" key="12">
    <source>
        <dbReference type="EMBL" id="QCO55229.1"/>
    </source>
</evidence>
<keyword evidence="13" id="KW-1185">Reference proteome</keyword>
<keyword evidence="8" id="KW-0460">Magnesium</keyword>
<keyword evidence="6" id="KW-0479">Metal-binding</keyword>
<dbReference type="EC" id="2.7.1.180" evidence="2"/>
<dbReference type="InterPro" id="IPR003374">
    <property type="entry name" value="ApbE-like_sf"/>
</dbReference>
<evidence type="ECO:0000256" key="2">
    <source>
        <dbReference type="ARBA" id="ARBA00011955"/>
    </source>
</evidence>